<protein>
    <submittedName>
        <fullName evidence="1">Uncharacterized protein</fullName>
    </submittedName>
</protein>
<organism evidence="1 2">
    <name type="scientific">Actinomadura chokoriensis</name>
    <dbReference type="NCBI Taxonomy" id="454156"/>
    <lineage>
        <taxon>Bacteria</taxon>
        <taxon>Bacillati</taxon>
        <taxon>Actinomycetota</taxon>
        <taxon>Actinomycetes</taxon>
        <taxon>Streptosporangiales</taxon>
        <taxon>Thermomonosporaceae</taxon>
        <taxon>Actinomadura</taxon>
    </lineage>
</organism>
<gene>
    <name evidence="1" type="ORF">SM436_36735</name>
</gene>
<dbReference type="Proteomes" id="UP001569904">
    <property type="component" value="Unassembled WGS sequence"/>
</dbReference>
<accession>A0ABV4R8M0</accession>
<comment type="caution">
    <text evidence="1">The sequence shown here is derived from an EMBL/GenBank/DDBJ whole genome shotgun (WGS) entry which is preliminary data.</text>
</comment>
<dbReference type="EMBL" id="JAXCEH010000046">
    <property type="protein sequence ID" value="MFA1559271.1"/>
    <property type="molecule type" value="Genomic_DNA"/>
</dbReference>
<proteinExistence type="predicted"/>
<reference evidence="1 2" key="1">
    <citation type="submission" date="2023-11" db="EMBL/GenBank/DDBJ databases">
        <title>Actinomadura monticuli sp. nov., isolated from volcanic ash.</title>
        <authorList>
            <person name="Lee S.D."/>
            <person name="Yang H."/>
            <person name="Kim I.S."/>
        </authorList>
    </citation>
    <scope>NUCLEOTIDE SEQUENCE [LARGE SCALE GENOMIC DNA]</scope>
    <source>
        <strain evidence="1 2">DSM 45346</strain>
    </source>
</reference>
<dbReference type="RefSeq" id="WP_371946288.1">
    <property type="nucleotide sequence ID" value="NZ_JAXCEH010000046.1"/>
</dbReference>
<keyword evidence="2" id="KW-1185">Reference proteome</keyword>
<evidence type="ECO:0000313" key="2">
    <source>
        <dbReference type="Proteomes" id="UP001569904"/>
    </source>
</evidence>
<evidence type="ECO:0000313" key="1">
    <source>
        <dbReference type="EMBL" id="MFA1559271.1"/>
    </source>
</evidence>
<name>A0ABV4R8M0_9ACTN</name>
<sequence>MSRKSGDLLQRVLTLVEAGRRRTAMDEVLWHLRHPSPDGSVAAQLAGILLSTSRTVNLEAAEPLTHQQRNSALVAHLMTECSACNAEWHSSHSVIPGEITVTNPAGLQCQDCRYTLCRDCLEWYPPAETSHVDGARVSLSHCPTPGHGKLTTPVLPTGCRGVEPVDPERIEGVIVTRDGPILPTLDDVLPVVTSWFPLIADDAPLIHIRRGDPQLMGDASARDELARSLICSLESEGVLASGAWERSKRFLASTRGGAVDDDHLIVLVQKPEASPSSTALPRPHPAFGLSSGMDKDRIAAVIGRPSTETPAGWNYNDTPPGFDTEIVFARDLLTTATVTSKENGQPVLKVTVEGTFTPWLGYAVYALVFLLAYMPDVDGSATGDLAQQLRPRFAEAPWRTVPHKDLIGEAIAVLRPWSKHPGHGKYTLVRRTGGVMVLNDIGFLCAFWRLTDDRCTFMLDESPAQPAGGRPGRSYGGLTSTELVDAVVMCRLARRREDPVLRRALDGLRQACGHPSCPLAAALERLAFGTHGPALFQEGLEPDEVEIIDTILQRLADAHPQAL</sequence>